<dbReference type="SUPFAM" id="SSF48439">
    <property type="entry name" value="Protein prenylyltransferase"/>
    <property type="match status" value="1"/>
</dbReference>
<keyword evidence="2 6" id="KW-0637">Prenyltransferase</keyword>
<evidence type="ECO:0000313" key="8">
    <source>
        <dbReference type="Proteomes" id="UP000245946"/>
    </source>
</evidence>
<sequence>MHGVRRPLRAPSAAQKLAKAAAEQERLRSYLALEEAFFALKKGGTHTHEALETCGKLLAQNPELYTAWNFRRSVLGALFAAGAREEQRALLLDELQLTRAALTAHPKVYWIWNHRAWCVGQLAGTEQEEGVAEGDAGAWAQELRLVDEMLRRDGRNFHGWNHRRFVLSQTPPLASTSSSSSPQASFPHSLLAPEHLSPGALEAHLARAAAELAYTLRHIERDFSNFSAWHQRAVVLPCYWHGKGFGAEERERERDVEFDLIKQAMYTDPEDESIWRYHAWLVELAPSAAVLEREIALIDELLELEPASKWCMQALATYSEQLASLLASADEEQSAAAAQHSARAQALLQRLASVDPDRAARYREQAAVSGQ</sequence>
<comment type="function">
    <text evidence="6">Catalyzes the transfer of a geranyl-geranyl moiety from geranyl-geranyl pyrophosphate to cysteines occuring in specific C-terminal amino acid sequences.</text>
</comment>
<gene>
    <name evidence="7" type="ORF">FA09DRAFT_361121</name>
</gene>
<organism evidence="7 8">
    <name type="scientific">Tilletiopsis washingtonensis</name>
    <dbReference type="NCBI Taxonomy" id="58919"/>
    <lineage>
        <taxon>Eukaryota</taxon>
        <taxon>Fungi</taxon>
        <taxon>Dikarya</taxon>
        <taxon>Basidiomycota</taxon>
        <taxon>Ustilaginomycotina</taxon>
        <taxon>Exobasidiomycetes</taxon>
        <taxon>Entylomatales</taxon>
        <taxon>Entylomatales incertae sedis</taxon>
        <taxon>Tilletiopsis</taxon>
    </lineage>
</organism>
<dbReference type="Gene3D" id="1.25.40.120">
    <property type="entry name" value="Protein prenylyltransferase"/>
    <property type="match status" value="1"/>
</dbReference>
<dbReference type="OrthoDB" id="1658at2759"/>
<dbReference type="EC" id="2.5.1.60" evidence="6"/>
<evidence type="ECO:0000256" key="6">
    <source>
        <dbReference type="RuleBase" id="RU367120"/>
    </source>
</evidence>
<protein>
    <recommendedName>
        <fullName evidence="6">Geranylgeranyl transferase type-2 subunit alpha</fullName>
        <ecNumber evidence="6">2.5.1.60</ecNumber>
    </recommendedName>
    <alternativeName>
        <fullName evidence="6">Geranylgeranyl transferase type II subunit alpha</fullName>
    </alternativeName>
</protein>
<keyword evidence="8" id="KW-1185">Reference proteome</keyword>
<keyword evidence="3 6" id="KW-0808">Transferase</keyword>
<evidence type="ECO:0000256" key="5">
    <source>
        <dbReference type="ARBA" id="ARBA00047658"/>
    </source>
</evidence>
<evidence type="ECO:0000256" key="3">
    <source>
        <dbReference type="ARBA" id="ARBA00022679"/>
    </source>
</evidence>
<dbReference type="Proteomes" id="UP000245946">
    <property type="component" value="Unassembled WGS sequence"/>
</dbReference>
<dbReference type="AlphaFoldDB" id="A0A316Z673"/>
<dbReference type="STRING" id="58919.A0A316Z673"/>
<dbReference type="PROSITE" id="PS51147">
    <property type="entry name" value="PFTA"/>
    <property type="match status" value="4"/>
</dbReference>
<comment type="catalytic activity">
    <reaction evidence="5 6">
        <text>geranylgeranyl diphosphate + L-cysteinyl-[protein] = S-geranylgeranyl-L-cysteinyl-[protein] + diphosphate</text>
        <dbReference type="Rhea" id="RHEA:21240"/>
        <dbReference type="Rhea" id="RHEA-COMP:10131"/>
        <dbReference type="Rhea" id="RHEA-COMP:11537"/>
        <dbReference type="ChEBI" id="CHEBI:29950"/>
        <dbReference type="ChEBI" id="CHEBI:33019"/>
        <dbReference type="ChEBI" id="CHEBI:57533"/>
        <dbReference type="ChEBI" id="CHEBI:86021"/>
        <dbReference type="EC" id="2.5.1.60"/>
    </reaction>
</comment>
<dbReference type="GeneID" id="37272856"/>
<dbReference type="GO" id="GO:0097354">
    <property type="term" value="P:prenylation"/>
    <property type="evidence" value="ECO:0007669"/>
    <property type="project" value="UniProtKB-UniRule"/>
</dbReference>
<evidence type="ECO:0000256" key="4">
    <source>
        <dbReference type="ARBA" id="ARBA00022737"/>
    </source>
</evidence>
<evidence type="ECO:0000256" key="1">
    <source>
        <dbReference type="ARBA" id="ARBA00006734"/>
    </source>
</evidence>
<dbReference type="PANTHER" id="PTHR11129:SF2">
    <property type="entry name" value="GERANYLGERANYL TRANSFERASE TYPE-2 SUBUNIT ALPHA"/>
    <property type="match status" value="1"/>
</dbReference>
<evidence type="ECO:0000313" key="7">
    <source>
        <dbReference type="EMBL" id="PWN97290.1"/>
    </source>
</evidence>
<proteinExistence type="inferred from homology"/>
<evidence type="ECO:0000256" key="2">
    <source>
        <dbReference type="ARBA" id="ARBA00022602"/>
    </source>
</evidence>
<dbReference type="GO" id="GO:0004663">
    <property type="term" value="F:Rab geranylgeranyltransferase activity"/>
    <property type="evidence" value="ECO:0007669"/>
    <property type="project" value="UniProtKB-UniRule"/>
</dbReference>
<dbReference type="GO" id="GO:0005968">
    <property type="term" value="C:Rab-protein geranylgeranyltransferase complex"/>
    <property type="evidence" value="ECO:0007669"/>
    <property type="project" value="TreeGrafter"/>
</dbReference>
<dbReference type="EMBL" id="KZ819295">
    <property type="protein sequence ID" value="PWN97290.1"/>
    <property type="molecule type" value="Genomic_DNA"/>
</dbReference>
<dbReference type="RefSeq" id="XP_025597569.1">
    <property type="nucleotide sequence ID" value="XM_025745312.1"/>
</dbReference>
<comment type="similarity">
    <text evidence="1 6">Belongs to the protein prenyltransferase subunit alpha family.</text>
</comment>
<dbReference type="InterPro" id="IPR002088">
    <property type="entry name" value="Prenyl_trans_a"/>
</dbReference>
<dbReference type="Pfam" id="PF01239">
    <property type="entry name" value="PPTA"/>
    <property type="match status" value="5"/>
</dbReference>
<reference evidence="7 8" key="1">
    <citation type="journal article" date="2018" name="Mol. Biol. Evol.">
        <title>Broad Genomic Sampling Reveals a Smut Pathogenic Ancestry of the Fungal Clade Ustilaginomycotina.</title>
        <authorList>
            <person name="Kijpornyongpan T."/>
            <person name="Mondo S.J."/>
            <person name="Barry K."/>
            <person name="Sandor L."/>
            <person name="Lee J."/>
            <person name="Lipzen A."/>
            <person name="Pangilinan J."/>
            <person name="LaButti K."/>
            <person name="Hainaut M."/>
            <person name="Henrissat B."/>
            <person name="Grigoriev I.V."/>
            <person name="Spatafora J.W."/>
            <person name="Aime M.C."/>
        </authorList>
    </citation>
    <scope>NUCLEOTIDE SEQUENCE [LARGE SCALE GENOMIC DNA]</scope>
    <source>
        <strain evidence="7 8">MCA 4186</strain>
    </source>
</reference>
<name>A0A316Z673_9BASI</name>
<dbReference type="PANTHER" id="PTHR11129">
    <property type="entry name" value="PROTEIN FARNESYLTRANSFERASE ALPHA SUBUNIT/RAB GERANYLGERANYL TRANSFERASE ALPHA SUBUNIT"/>
    <property type="match status" value="1"/>
</dbReference>
<keyword evidence="4" id="KW-0677">Repeat</keyword>
<accession>A0A316Z673</accession>